<keyword evidence="3" id="KW-0949">S-adenosyl-L-methionine</keyword>
<dbReference type="GO" id="GO:0008168">
    <property type="term" value="F:methyltransferase activity"/>
    <property type="evidence" value="ECO:0007669"/>
    <property type="project" value="UniProtKB-KW"/>
</dbReference>
<dbReference type="SUPFAM" id="SSF53335">
    <property type="entry name" value="S-adenosyl-L-methionine-dependent methyltransferases"/>
    <property type="match status" value="1"/>
</dbReference>
<dbReference type="Proteomes" id="UP000460157">
    <property type="component" value="Unassembled WGS sequence"/>
</dbReference>
<feature type="region of interest" description="Disordered" evidence="4">
    <location>
        <begin position="1"/>
        <end position="23"/>
    </location>
</feature>
<protein>
    <submittedName>
        <fullName evidence="6">Methyltransferase domain-containing protein</fullName>
    </submittedName>
</protein>
<name>A0A7K1UI31_9MICC</name>
<sequence length="274" mass="30202">MPQRSEDLSAGQDSTASQRLPGPWTEDPEFVKLYDLENQGLWDFDFYLELVDQLSAQRVLDIGCGTGVLAVALASRGIEVTGVDPAAAMIEVAEQRIREAAVGSRAEVVRGTAASVAASSYFAAIMMGHVAQYFLSRPEWDQVLADAHRALVPGGWIAFESRNPKGLSWDAWDEESTRETQPHPEGGEFTSWLEVLGIEHDDADGPLITARGHNIFPDGRHVTADEPLRYRPLPVQQASLEQAGFTVEQVWGDWDRSPVEPDSPELILLARKPR</sequence>
<keyword evidence="7" id="KW-1185">Reference proteome</keyword>
<feature type="domain" description="Methyltransferase" evidence="5">
    <location>
        <begin position="59"/>
        <end position="155"/>
    </location>
</feature>
<dbReference type="GO" id="GO:0032259">
    <property type="term" value="P:methylation"/>
    <property type="evidence" value="ECO:0007669"/>
    <property type="project" value="UniProtKB-KW"/>
</dbReference>
<organism evidence="6 7">
    <name type="scientific">Nesterenkonia alkaliphila</name>
    <dbReference type="NCBI Taxonomy" id="1463631"/>
    <lineage>
        <taxon>Bacteria</taxon>
        <taxon>Bacillati</taxon>
        <taxon>Actinomycetota</taxon>
        <taxon>Actinomycetes</taxon>
        <taxon>Micrococcales</taxon>
        <taxon>Micrococcaceae</taxon>
        <taxon>Nesterenkonia</taxon>
    </lineage>
</organism>
<dbReference type="RefSeq" id="WP_157322756.1">
    <property type="nucleotide sequence ID" value="NZ_BMFX01000016.1"/>
</dbReference>
<dbReference type="InterPro" id="IPR041698">
    <property type="entry name" value="Methyltransf_25"/>
</dbReference>
<evidence type="ECO:0000256" key="3">
    <source>
        <dbReference type="ARBA" id="ARBA00022691"/>
    </source>
</evidence>
<evidence type="ECO:0000313" key="7">
    <source>
        <dbReference type="Proteomes" id="UP000460157"/>
    </source>
</evidence>
<evidence type="ECO:0000259" key="5">
    <source>
        <dbReference type="Pfam" id="PF13649"/>
    </source>
</evidence>
<keyword evidence="2 6" id="KW-0808">Transferase</keyword>
<keyword evidence="1 6" id="KW-0489">Methyltransferase</keyword>
<dbReference type="AlphaFoldDB" id="A0A7K1UI31"/>
<comment type="caution">
    <text evidence="6">The sequence shown here is derived from an EMBL/GenBank/DDBJ whole genome shotgun (WGS) entry which is preliminary data.</text>
</comment>
<dbReference type="PANTHER" id="PTHR43464:SF19">
    <property type="entry name" value="UBIQUINONE BIOSYNTHESIS O-METHYLTRANSFERASE, MITOCHONDRIAL"/>
    <property type="match status" value="1"/>
</dbReference>
<evidence type="ECO:0000256" key="4">
    <source>
        <dbReference type="SAM" id="MobiDB-lite"/>
    </source>
</evidence>
<evidence type="ECO:0000313" key="6">
    <source>
        <dbReference type="EMBL" id="MVT26109.1"/>
    </source>
</evidence>
<dbReference type="Pfam" id="PF13649">
    <property type="entry name" value="Methyltransf_25"/>
    <property type="match status" value="1"/>
</dbReference>
<dbReference type="OrthoDB" id="9805171at2"/>
<reference evidence="6 7" key="1">
    <citation type="submission" date="2019-12" db="EMBL/GenBank/DDBJ databases">
        <title>Nesterenkonia muleiensis sp. nov., a novel actinobacterium isolated from sap of Populus euphratica.</title>
        <authorList>
            <person name="Wang R."/>
        </authorList>
    </citation>
    <scope>NUCLEOTIDE SEQUENCE [LARGE SCALE GENOMIC DNA]</scope>
    <source>
        <strain evidence="6 7">F10</strain>
    </source>
</reference>
<dbReference type="CDD" id="cd02440">
    <property type="entry name" value="AdoMet_MTases"/>
    <property type="match status" value="1"/>
</dbReference>
<proteinExistence type="predicted"/>
<dbReference type="InterPro" id="IPR029063">
    <property type="entry name" value="SAM-dependent_MTases_sf"/>
</dbReference>
<dbReference type="EMBL" id="WRPM01000049">
    <property type="protein sequence ID" value="MVT26109.1"/>
    <property type="molecule type" value="Genomic_DNA"/>
</dbReference>
<gene>
    <name evidence="6" type="ORF">GNZ21_07020</name>
</gene>
<evidence type="ECO:0000256" key="2">
    <source>
        <dbReference type="ARBA" id="ARBA00022679"/>
    </source>
</evidence>
<accession>A0A7K1UI31</accession>
<evidence type="ECO:0000256" key="1">
    <source>
        <dbReference type="ARBA" id="ARBA00022603"/>
    </source>
</evidence>
<dbReference type="PANTHER" id="PTHR43464">
    <property type="entry name" value="METHYLTRANSFERASE"/>
    <property type="match status" value="1"/>
</dbReference>
<dbReference type="Gene3D" id="3.40.50.150">
    <property type="entry name" value="Vaccinia Virus protein VP39"/>
    <property type="match status" value="1"/>
</dbReference>